<proteinExistence type="predicted"/>
<evidence type="ECO:0000313" key="2">
    <source>
        <dbReference type="Proteomes" id="UP001148482"/>
    </source>
</evidence>
<dbReference type="InterPro" id="IPR027417">
    <property type="entry name" value="P-loop_NTPase"/>
</dbReference>
<keyword evidence="2" id="KW-1185">Reference proteome</keyword>
<organism evidence="1 2">
    <name type="scientific">Salinimicrobium profundisediminis</name>
    <dbReference type="NCBI Taxonomy" id="2994553"/>
    <lineage>
        <taxon>Bacteria</taxon>
        <taxon>Pseudomonadati</taxon>
        <taxon>Bacteroidota</taxon>
        <taxon>Flavobacteriia</taxon>
        <taxon>Flavobacteriales</taxon>
        <taxon>Flavobacteriaceae</taxon>
        <taxon>Salinimicrobium</taxon>
    </lineage>
</organism>
<dbReference type="InterPro" id="IPR016024">
    <property type="entry name" value="ARM-type_fold"/>
</dbReference>
<sequence>MSEILFIKPKITGKHSAPVALENKGFPYNELADHRRYEELVYSIFQEKIRSKDFLAFDEISLMSGVRDKGRDCTLYTRSSFTGLIQCKKYASPLGKNRFGEELIKFLLYTLVYEEVKFDINRFTYYIAASSGFADSCSDFIDKIKVEIRNDQAVIQWIQKHLKNELFSEIKIDNALSYVILVLENINVKKINPQDLDRYLSQRECKELIPLFFQVRSVVDNEEVKNLAVQLEEMVGSQLNEEQIRHQLSLGSNSLKLEKNEFDEIPNSHIPREETQRLLKWIHEPLEVNSENKPLNICILAGDAGMGKTVILKDLYEALSQDSIPVLGLKTDKIYVSSINEFQHMVGLSIPIIDFLNKCEEKFTKTVLILDQLDALSQSMSSERNYLMVFKSLIDYFTHRPKIRLVLSIRLKDLFYDPTLKSYRAIEHIKVGLLSEDQVLSQLKKLDITHERLPAKLIYLLRVPHHLNIFSRIAKGKSNFTGLLSIHDLYSELWKQQVILKPENLGLKSKRIRKLLYKIVQYFFENQRTEVHLNRFEKFSRELSYLESEHLIKREKDQLQLFHQTFYDFIFAKKFVEDQKDLLSYILEQEQSLLIRSAVKMIVSYLREFDPHKYYATNKILLKDSRVLFHIKHMLISLLAFQEEPTKEESALLLDCLKHSIALKILFFELARSDSWFKVIVEEDKFKFLNDPPQDSVPENEGKEERNTRYLWNTGINFLSYYVNKNNIDAWSFVENETVPEVKKEILLRREDWSHPKTYALYKDCPPLEFTSFHYQTIMANLVKFKPAFVWEELKDYFLSNSYLQKAYPHDYTLINTLQVLVKKIPEVLIPDLMEKVIYDLDNPEKESEQMDFSSSNPYEGVDLETEEDPGGKDVVYQILAKGLRSAAEAGSPVYLKFLKQYNCSEYFPVLRLIVFSLQGNERQYFDSVFHLLQLFNKLGLLGFYDKPGREFRNLLGEAFHYFTDFQKEESLNIIRELRVPSEAFVIKRRNKSYYIKSWGLSKLGLLRCIPMAIICGNADLLKQYLELQRKFPDFDDISSNRAMAGIVQRPLQDTAYELMSKRQWLRSFIKYNKDRTQFQKEFLKGGLHEHSWAFQEAVKKDPSPEKISIIKESIGHHQIDSSYPILGLSGLCEAKGDPKKVEALFKKILADVNFESQLMACIRIAEFLIKNEQADRTIFNFLLDTSKKTPIDKHQQLRDPSAKTSINGLVTQGINSVHGSIAQALAFCSSTEMEVEVFDFIGHLFTSHSASTKAVLLFRYAYLMSLNKEKAFRLFIEYMTMEEDVFVLASSLEALNYLTNHNFEATIPILSKMVRSDRLGSEDTRLLFSILYRGTIHEKSGAEDLLYKLLKHSPDARNTSFNQIIKHYQEPFIPSELSNKVLLYALKNIQPNEFSQRRRFFFNKMEGIPLENIYPFLKEYVESPEFSPSDNFVSYLLHQCHHSPEKAISLFESLLKQTQKINTNNIMYGNHALVTRFIVGAFHALNTSSPAVKDLRKTLLVMLDMVLQDVRFWHKNLKLLEELT</sequence>
<accession>A0A9X3CWK5</accession>
<gene>
    <name evidence="1" type="ORF">OQ279_06720</name>
</gene>
<protein>
    <submittedName>
        <fullName evidence="1">AAA family ATPase</fullName>
    </submittedName>
</protein>
<dbReference type="Proteomes" id="UP001148482">
    <property type="component" value="Unassembled WGS sequence"/>
</dbReference>
<reference evidence="1" key="1">
    <citation type="submission" date="2022-11" db="EMBL/GenBank/DDBJ databases">
        <title>Salinimicrobium profundisediminis sp. nov., isolated from deep-sea sediment of the Mariana Trench.</title>
        <authorList>
            <person name="Fu H."/>
        </authorList>
    </citation>
    <scope>NUCLEOTIDE SEQUENCE</scope>
    <source>
        <strain evidence="1">MT39</strain>
    </source>
</reference>
<dbReference type="RefSeq" id="WP_266069093.1">
    <property type="nucleotide sequence ID" value="NZ_JAPJDA010000009.1"/>
</dbReference>
<dbReference type="Gene3D" id="3.40.50.300">
    <property type="entry name" value="P-loop containing nucleotide triphosphate hydrolases"/>
    <property type="match status" value="1"/>
</dbReference>
<name>A0A9X3CWK5_9FLAO</name>
<dbReference type="SUPFAM" id="SSF52540">
    <property type="entry name" value="P-loop containing nucleoside triphosphate hydrolases"/>
    <property type="match status" value="1"/>
</dbReference>
<evidence type="ECO:0000313" key="1">
    <source>
        <dbReference type="EMBL" id="MCX2837843.1"/>
    </source>
</evidence>
<comment type="caution">
    <text evidence="1">The sequence shown here is derived from an EMBL/GenBank/DDBJ whole genome shotgun (WGS) entry which is preliminary data.</text>
</comment>
<dbReference type="EMBL" id="JAPJDA010000009">
    <property type="protein sequence ID" value="MCX2837843.1"/>
    <property type="molecule type" value="Genomic_DNA"/>
</dbReference>
<dbReference type="SUPFAM" id="SSF48371">
    <property type="entry name" value="ARM repeat"/>
    <property type="match status" value="1"/>
</dbReference>